<dbReference type="Proteomes" id="UP000176952">
    <property type="component" value="Unassembled WGS sequence"/>
</dbReference>
<comment type="caution">
    <text evidence="3">The sequence shown here is derived from an EMBL/GenBank/DDBJ whole genome shotgun (WGS) entry which is preliminary data.</text>
</comment>
<name>A0A1G2AZJ8_9BACT</name>
<accession>A0A1G2AZJ8</accession>
<keyword evidence="2" id="KW-0472">Membrane</keyword>
<keyword evidence="2" id="KW-0812">Transmembrane</keyword>
<proteinExistence type="predicted"/>
<evidence type="ECO:0000313" key="3">
    <source>
        <dbReference type="EMBL" id="OGY81387.1"/>
    </source>
</evidence>
<evidence type="ECO:0000256" key="1">
    <source>
        <dbReference type="SAM" id="MobiDB-lite"/>
    </source>
</evidence>
<sequence>MLFFVWLFLFQKGVAMEQNIEKQAKPQLVNIEWPGSEEKFVHGIAGLSLLETARLDYVTAVLKTFRLHMGLFCGISAFSLLCMVGMCWEGLRNFFIACLLLGGGCDIFVGITALKTHCVIKNFSLPQWLIPYAVPLQAESAAHNKAIRRLRVLVQAQYDLGHEHDPDFQKNIALLIGDFSDRKKRLEMCLKVFETLRGLPEKEVAELTAYIFGDADRQMYADICRNFSAMFNGLLESQALPQPTEPEGALPPGKKEVKCL</sequence>
<dbReference type="AlphaFoldDB" id="A0A1G2AZJ8"/>
<organism evidence="3 4">
    <name type="scientific">Candidatus Kerfeldbacteria bacterium RIFCSPHIGHO2_12_FULL_48_17</name>
    <dbReference type="NCBI Taxonomy" id="1798542"/>
    <lineage>
        <taxon>Bacteria</taxon>
        <taxon>Candidatus Kerfeldiibacteriota</taxon>
    </lineage>
</organism>
<feature type="transmembrane region" description="Helical" evidence="2">
    <location>
        <begin position="94"/>
        <end position="114"/>
    </location>
</feature>
<gene>
    <name evidence="3" type="ORF">A3F54_01900</name>
</gene>
<feature type="region of interest" description="Disordered" evidence="1">
    <location>
        <begin position="241"/>
        <end position="260"/>
    </location>
</feature>
<dbReference type="STRING" id="1798542.A3F54_01900"/>
<reference evidence="3 4" key="1">
    <citation type="journal article" date="2016" name="Nat. Commun.">
        <title>Thousands of microbial genomes shed light on interconnected biogeochemical processes in an aquifer system.</title>
        <authorList>
            <person name="Anantharaman K."/>
            <person name="Brown C.T."/>
            <person name="Hug L.A."/>
            <person name="Sharon I."/>
            <person name="Castelle C.J."/>
            <person name="Probst A.J."/>
            <person name="Thomas B.C."/>
            <person name="Singh A."/>
            <person name="Wilkins M.J."/>
            <person name="Karaoz U."/>
            <person name="Brodie E.L."/>
            <person name="Williams K.H."/>
            <person name="Hubbard S.S."/>
            <person name="Banfield J.F."/>
        </authorList>
    </citation>
    <scope>NUCLEOTIDE SEQUENCE [LARGE SCALE GENOMIC DNA]</scope>
</reference>
<evidence type="ECO:0000256" key="2">
    <source>
        <dbReference type="SAM" id="Phobius"/>
    </source>
</evidence>
<protein>
    <submittedName>
        <fullName evidence="3">Uncharacterized protein</fullName>
    </submittedName>
</protein>
<dbReference type="EMBL" id="MHKD01000044">
    <property type="protein sequence ID" value="OGY81387.1"/>
    <property type="molecule type" value="Genomic_DNA"/>
</dbReference>
<keyword evidence="2" id="KW-1133">Transmembrane helix</keyword>
<evidence type="ECO:0000313" key="4">
    <source>
        <dbReference type="Proteomes" id="UP000176952"/>
    </source>
</evidence>
<feature type="transmembrane region" description="Helical" evidence="2">
    <location>
        <begin position="69"/>
        <end position="88"/>
    </location>
</feature>